<dbReference type="GO" id="GO:0004065">
    <property type="term" value="F:arylsulfatase activity"/>
    <property type="evidence" value="ECO:0007669"/>
    <property type="project" value="TreeGrafter"/>
</dbReference>
<dbReference type="EMBL" id="FOTC01000001">
    <property type="protein sequence ID" value="SFK65390.1"/>
    <property type="molecule type" value="Genomic_DNA"/>
</dbReference>
<dbReference type="InterPro" id="IPR050738">
    <property type="entry name" value="Sulfatase"/>
</dbReference>
<evidence type="ECO:0000256" key="2">
    <source>
        <dbReference type="SAM" id="MobiDB-lite"/>
    </source>
</evidence>
<dbReference type="Gene3D" id="3.40.720.10">
    <property type="entry name" value="Alkaline Phosphatase, subunit A"/>
    <property type="match status" value="1"/>
</dbReference>
<sequence>MSGKPNIAVVVLDTLRYDFFTKYFNWLPGCKFKNAYTTSHWTVPAHASLFTGKYPSEVGVHSQSVQLDCKEPTLAEELSSNGYSTHKYSANLNVSQWGGWGRGFDIDISPDDLKFPNSNAVNWTKFLSEVNGSRGEIYIKAIKECFSPDVSTLESLKTGFQEFRQDYSKGGVRTVQQYLKNEDFTAPSFVFINLMDAHVPYRPPEEYRTIEEQVNTEPWRIPSKTTGSPPNKQQVQTAYRDSVRYLSDEFRNLYSLLEDEFDFILTLSDHGELLGEYDLYDHCYGLFPELTHIPLVVSGPNTDNKEISHPVSILDVHKTIGELSDTELDSRGRNLLELDSKQEFLTEFHGFTPWMRDQFVEQGIDELELDELSNWKYGLYTENNGYIYESSDGDIQTGPNSKIENPKQYLRKAAAQIEHRTVTENESVSEDVKTQLEKLGYA</sequence>
<accession>A0A1I4BAK1</accession>
<organism evidence="4 5">
    <name type="scientific">Halogranum rubrum</name>
    <dbReference type="NCBI Taxonomy" id="553466"/>
    <lineage>
        <taxon>Archaea</taxon>
        <taxon>Methanobacteriati</taxon>
        <taxon>Methanobacteriota</taxon>
        <taxon>Stenosarchaea group</taxon>
        <taxon>Halobacteria</taxon>
        <taxon>Halobacteriales</taxon>
        <taxon>Haloferacaceae</taxon>
    </lineage>
</organism>
<evidence type="ECO:0000313" key="5">
    <source>
        <dbReference type="Proteomes" id="UP000199607"/>
    </source>
</evidence>
<evidence type="ECO:0000259" key="3">
    <source>
        <dbReference type="Pfam" id="PF00884"/>
    </source>
</evidence>
<evidence type="ECO:0000313" key="4">
    <source>
        <dbReference type="EMBL" id="SFK65390.1"/>
    </source>
</evidence>
<feature type="compositionally biased region" description="Polar residues" evidence="2">
    <location>
        <begin position="223"/>
        <end position="236"/>
    </location>
</feature>
<gene>
    <name evidence="4" type="ORF">SAMN04487950_0406</name>
</gene>
<comment type="similarity">
    <text evidence="1">Belongs to the sulfatase family.</text>
</comment>
<proteinExistence type="inferred from homology"/>
<dbReference type="PANTHER" id="PTHR42693">
    <property type="entry name" value="ARYLSULFATASE FAMILY MEMBER"/>
    <property type="match status" value="1"/>
</dbReference>
<dbReference type="RefSeq" id="WP_177197511.1">
    <property type="nucleotide sequence ID" value="NZ_FOTC01000001.1"/>
</dbReference>
<dbReference type="InterPro" id="IPR017850">
    <property type="entry name" value="Alkaline_phosphatase_core_sf"/>
</dbReference>
<dbReference type="PANTHER" id="PTHR42693:SF33">
    <property type="entry name" value="ARYLSULFATASE"/>
    <property type="match status" value="1"/>
</dbReference>
<feature type="domain" description="Sulfatase N-terminal" evidence="3">
    <location>
        <begin position="28"/>
        <end position="323"/>
    </location>
</feature>
<feature type="region of interest" description="Disordered" evidence="2">
    <location>
        <begin position="215"/>
        <end position="236"/>
    </location>
</feature>
<dbReference type="AlphaFoldDB" id="A0A1I4BAK1"/>
<dbReference type="STRING" id="553466.SAMN04487950_0406"/>
<dbReference type="Pfam" id="PF00884">
    <property type="entry name" value="Sulfatase"/>
    <property type="match status" value="1"/>
</dbReference>
<reference evidence="5" key="1">
    <citation type="submission" date="2016-10" db="EMBL/GenBank/DDBJ databases">
        <authorList>
            <person name="Varghese N."/>
            <person name="Submissions S."/>
        </authorList>
    </citation>
    <scope>NUCLEOTIDE SEQUENCE [LARGE SCALE GENOMIC DNA]</scope>
    <source>
        <strain evidence="5">CGMCC 1.7738</strain>
    </source>
</reference>
<dbReference type="InterPro" id="IPR000917">
    <property type="entry name" value="Sulfatase_N"/>
</dbReference>
<keyword evidence="5" id="KW-1185">Reference proteome</keyword>
<dbReference type="Proteomes" id="UP000199607">
    <property type="component" value="Unassembled WGS sequence"/>
</dbReference>
<name>A0A1I4BAK1_9EURY</name>
<dbReference type="SUPFAM" id="SSF53649">
    <property type="entry name" value="Alkaline phosphatase-like"/>
    <property type="match status" value="1"/>
</dbReference>
<protein>
    <submittedName>
        <fullName evidence="4">Arylsulfatase</fullName>
    </submittedName>
</protein>
<evidence type="ECO:0000256" key="1">
    <source>
        <dbReference type="ARBA" id="ARBA00008779"/>
    </source>
</evidence>